<dbReference type="Proteomes" id="UP000005239">
    <property type="component" value="Unassembled WGS sequence"/>
</dbReference>
<dbReference type="EnsemblMetazoa" id="PPA21196.1">
    <property type="protein sequence ID" value="PPA21196.1"/>
    <property type="gene ID" value="WBGene00110750"/>
</dbReference>
<evidence type="ECO:0000313" key="2">
    <source>
        <dbReference type="Proteomes" id="UP000005239"/>
    </source>
</evidence>
<proteinExistence type="predicted"/>
<keyword evidence="2" id="KW-1185">Reference proteome</keyword>
<reference evidence="1" key="2">
    <citation type="submission" date="2022-06" db="UniProtKB">
        <authorList>
            <consortium name="EnsemblMetazoa"/>
        </authorList>
    </citation>
    <scope>IDENTIFICATION</scope>
    <source>
        <strain evidence="1">PS312</strain>
    </source>
</reference>
<protein>
    <submittedName>
        <fullName evidence="1">Uncharacterized protein</fullName>
    </submittedName>
</protein>
<reference evidence="2" key="1">
    <citation type="journal article" date="2008" name="Nat. Genet.">
        <title>The Pristionchus pacificus genome provides a unique perspective on nematode lifestyle and parasitism.</title>
        <authorList>
            <person name="Dieterich C."/>
            <person name="Clifton S.W."/>
            <person name="Schuster L.N."/>
            <person name="Chinwalla A."/>
            <person name="Delehaunty K."/>
            <person name="Dinkelacker I."/>
            <person name="Fulton L."/>
            <person name="Fulton R."/>
            <person name="Godfrey J."/>
            <person name="Minx P."/>
            <person name="Mitreva M."/>
            <person name="Roeseler W."/>
            <person name="Tian H."/>
            <person name="Witte H."/>
            <person name="Yang S.P."/>
            <person name="Wilson R.K."/>
            <person name="Sommer R.J."/>
        </authorList>
    </citation>
    <scope>NUCLEOTIDE SEQUENCE [LARGE SCALE GENOMIC DNA]</scope>
    <source>
        <strain evidence="2">PS312</strain>
    </source>
</reference>
<gene>
    <name evidence="1" type="primary">WBGene00110750</name>
</gene>
<sequence length="146" mass="16927">MRQPRLPWVEEMPEEGTYENHRASLRCIRRGADLSHSGHIGIRLTDPDLIDSAQQFISIPMRMVDHSDDYNRISHFSDLEIVLIRFEQHGRTHSKKLVNTILEKIAAVLCPEFPRFLTFNKLSTVVVYIDSAHPSPLRIKSLRNIK</sequence>
<accession>A0A8R1YG19</accession>
<organism evidence="1 2">
    <name type="scientific">Pristionchus pacificus</name>
    <name type="common">Parasitic nematode worm</name>
    <dbReference type="NCBI Taxonomy" id="54126"/>
    <lineage>
        <taxon>Eukaryota</taxon>
        <taxon>Metazoa</taxon>
        <taxon>Ecdysozoa</taxon>
        <taxon>Nematoda</taxon>
        <taxon>Chromadorea</taxon>
        <taxon>Rhabditida</taxon>
        <taxon>Rhabditina</taxon>
        <taxon>Diplogasteromorpha</taxon>
        <taxon>Diplogasteroidea</taxon>
        <taxon>Neodiplogasteridae</taxon>
        <taxon>Pristionchus</taxon>
    </lineage>
</organism>
<evidence type="ECO:0000313" key="1">
    <source>
        <dbReference type="EnsemblMetazoa" id="PPA21196.1"/>
    </source>
</evidence>
<name>A0A2A6CY57_PRIPA</name>
<dbReference type="AlphaFoldDB" id="A0A2A6CY57"/>
<accession>A0A2A6CY57</accession>